<dbReference type="RefSeq" id="WP_172991406.1">
    <property type="nucleotide sequence ID" value="NZ_CP054038.1"/>
</dbReference>
<evidence type="ECO:0000259" key="8">
    <source>
        <dbReference type="PROSITE" id="PS51352"/>
    </source>
</evidence>
<dbReference type="InterPro" id="IPR036249">
    <property type="entry name" value="Thioredoxin-like_sf"/>
</dbReference>
<feature type="region of interest" description="Disordered" evidence="7">
    <location>
        <begin position="1"/>
        <end position="25"/>
    </location>
</feature>
<dbReference type="AlphaFoldDB" id="A0A7D4TSU3"/>
<dbReference type="Gene3D" id="3.40.30.10">
    <property type="entry name" value="Glutaredoxin"/>
    <property type="match status" value="1"/>
</dbReference>
<proteinExistence type="inferred from homology"/>
<dbReference type="FunFam" id="3.40.30.10:FF:000001">
    <property type="entry name" value="Thioredoxin"/>
    <property type="match status" value="1"/>
</dbReference>
<evidence type="ECO:0000313" key="10">
    <source>
        <dbReference type="Proteomes" id="UP000502498"/>
    </source>
</evidence>
<evidence type="ECO:0000256" key="2">
    <source>
        <dbReference type="ARBA" id="ARBA00022448"/>
    </source>
</evidence>
<keyword evidence="2" id="KW-0813">Transport</keyword>
<organism evidence="9 10">
    <name type="scientific">Microbacterium hominis</name>
    <dbReference type="NCBI Taxonomy" id="162426"/>
    <lineage>
        <taxon>Bacteria</taxon>
        <taxon>Bacillati</taxon>
        <taxon>Actinomycetota</taxon>
        <taxon>Actinomycetes</taxon>
        <taxon>Micrococcales</taxon>
        <taxon>Microbacteriaceae</taxon>
        <taxon>Microbacterium</taxon>
    </lineage>
</organism>
<keyword evidence="4" id="KW-1015">Disulfide bond</keyword>
<evidence type="ECO:0000256" key="5">
    <source>
        <dbReference type="ARBA" id="ARBA00023284"/>
    </source>
</evidence>
<keyword evidence="5" id="KW-0676">Redox-active center</keyword>
<evidence type="ECO:0000256" key="3">
    <source>
        <dbReference type="ARBA" id="ARBA00022982"/>
    </source>
</evidence>
<dbReference type="PANTHER" id="PTHR45663:SF11">
    <property type="entry name" value="GEO12009P1"/>
    <property type="match status" value="1"/>
</dbReference>
<dbReference type="PROSITE" id="PS51352">
    <property type="entry name" value="THIOREDOXIN_2"/>
    <property type="match status" value="1"/>
</dbReference>
<dbReference type="Proteomes" id="UP000502498">
    <property type="component" value="Chromosome"/>
</dbReference>
<dbReference type="PRINTS" id="PR00421">
    <property type="entry name" value="THIOREDOXIN"/>
</dbReference>
<evidence type="ECO:0000256" key="1">
    <source>
        <dbReference type="ARBA" id="ARBA00008987"/>
    </source>
</evidence>
<feature type="domain" description="Thioredoxin" evidence="8">
    <location>
        <begin position="4"/>
        <end position="134"/>
    </location>
</feature>
<protein>
    <recommendedName>
        <fullName evidence="6">Thioredoxin</fullName>
    </recommendedName>
</protein>
<dbReference type="InterPro" id="IPR005746">
    <property type="entry name" value="Thioredoxin"/>
</dbReference>
<evidence type="ECO:0000313" key="9">
    <source>
        <dbReference type="EMBL" id="QKJ20984.1"/>
    </source>
</evidence>
<feature type="compositionally biased region" description="Polar residues" evidence="7">
    <location>
        <begin position="1"/>
        <end position="11"/>
    </location>
</feature>
<feature type="compositionally biased region" description="Basic and acidic residues" evidence="7">
    <location>
        <begin position="14"/>
        <end position="25"/>
    </location>
</feature>
<dbReference type="Pfam" id="PF00085">
    <property type="entry name" value="Thioredoxin"/>
    <property type="match status" value="1"/>
</dbReference>
<evidence type="ECO:0000256" key="4">
    <source>
        <dbReference type="ARBA" id="ARBA00023157"/>
    </source>
</evidence>
<dbReference type="NCBIfam" id="TIGR01068">
    <property type="entry name" value="thioredoxin"/>
    <property type="match status" value="1"/>
</dbReference>
<dbReference type="EMBL" id="CP054038">
    <property type="protein sequence ID" value="QKJ20984.1"/>
    <property type="molecule type" value="Genomic_DNA"/>
</dbReference>
<dbReference type="GO" id="GO:0045454">
    <property type="term" value="P:cell redox homeostasis"/>
    <property type="evidence" value="ECO:0007669"/>
    <property type="project" value="TreeGrafter"/>
</dbReference>
<reference evidence="9 10" key="1">
    <citation type="submission" date="2020-05" db="EMBL/GenBank/DDBJ databases">
        <title>Strain PA2F3 complete genome.</title>
        <authorList>
            <person name="Kim Y.-S."/>
            <person name="Kim S.-J."/>
            <person name="Jung H.-k."/>
            <person name="Kim S.-E."/>
            <person name="Kim K.-H."/>
        </authorList>
    </citation>
    <scope>NUCLEOTIDE SEQUENCE [LARGE SCALE GENOMIC DNA]</scope>
    <source>
        <strain evidence="9 10">PA2F3</strain>
    </source>
</reference>
<gene>
    <name evidence="9" type="primary">trxA</name>
    <name evidence="9" type="ORF">HQM25_17520</name>
</gene>
<name>A0A7D4TSU3_9MICO</name>
<dbReference type="InterPro" id="IPR017937">
    <property type="entry name" value="Thioredoxin_CS"/>
</dbReference>
<evidence type="ECO:0000256" key="7">
    <source>
        <dbReference type="SAM" id="MobiDB-lite"/>
    </source>
</evidence>
<dbReference type="GO" id="GO:0005829">
    <property type="term" value="C:cytosol"/>
    <property type="evidence" value="ECO:0007669"/>
    <property type="project" value="TreeGrafter"/>
</dbReference>
<dbReference type="SUPFAM" id="SSF52833">
    <property type="entry name" value="Thioredoxin-like"/>
    <property type="match status" value="1"/>
</dbReference>
<accession>A0A7D4TSU3</accession>
<keyword evidence="3" id="KW-0249">Electron transport</keyword>
<evidence type="ECO:0000256" key="6">
    <source>
        <dbReference type="NCBIfam" id="TIGR01068"/>
    </source>
</evidence>
<dbReference type="PANTHER" id="PTHR45663">
    <property type="entry name" value="GEO12009P1"/>
    <property type="match status" value="1"/>
</dbReference>
<dbReference type="GO" id="GO:0015035">
    <property type="term" value="F:protein-disulfide reductase activity"/>
    <property type="evidence" value="ECO:0007669"/>
    <property type="project" value="UniProtKB-UniRule"/>
</dbReference>
<sequence length="134" mass="14839">MAETGPRNNSPAFHVHDTETSPHRGENMTAKVTTSATFEQDVLQATGPVLVDFWAEWCGPCRMVAPVLDQIQTEHPEKITIVKLNVDENPDLAMKYQITSIPAMKVFNKGEVETTIIGAKPKFALEQDLAKYLG</sequence>
<dbReference type="CDD" id="cd02947">
    <property type="entry name" value="TRX_family"/>
    <property type="match status" value="1"/>
</dbReference>
<dbReference type="PROSITE" id="PS00194">
    <property type="entry name" value="THIOREDOXIN_1"/>
    <property type="match status" value="1"/>
</dbReference>
<comment type="similarity">
    <text evidence="1">Belongs to the thioredoxin family.</text>
</comment>
<dbReference type="InterPro" id="IPR013766">
    <property type="entry name" value="Thioredoxin_domain"/>
</dbReference>